<evidence type="ECO:0000256" key="5">
    <source>
        <dbReference type="ARBA" id="ARBA00022605"/>
    </source>
</evidence>
<evidence type="ECO:0000256" key="3">
    <source>
        <dbReference type="ARBA" id="ARBA00022475"/>
    </source>
</evidence>
<dbReference type="InterPro" id="IPR050480">
    <property type="entry name" value="CysZ-like"/>
</dbReference>
<dbReference type="PANTHER" id="PTHR37468:SF1">
    <property type="entry name" value="SULFATE TRANSPORTER CYSZ"/>
    <property type="match status" value="1"/>
</dbReference>
<evidence type="ECO:0000256" key="2">
    <source>
        <dbReference type="ARBA" id="ARBA00022448"/>
    </source>
</evidence>
<dbReference type="EMBL" id="BMLS01000003">
    <property type="protein sequence ID" value="GGO69928.1"/>
    <property type="molecule type" value="Genomic_DNA"/>
</dbReference>
<evidence type="ECO:0000313" key="12">
    <source>
        <dbReference type="EMBL" id="GGO69928.1"/>
    </source>
</evidence>
<evidence type="ECO:0000256" key="6">
    <source>
        <dbReference type="ARBA" id="ARBA00022692"/>
    </source>
</evidence>
<evidence type="ECO:0000256" key="11">
    <source>
        <dbReference type="HAMAP-Rule" id="MF_00468"/>
    </source>
</evidence>
<comment type="function">
    <text evidence="11">High affinity, high specificity proton-dependent sulfate transporter, which mediates sulfate uptake. Provides the sulfur source for the cysteine synthesis pathway.</text>
</comment>
<evidence type="ECO:0000256" key="1">
    <source>
        <dbReference type="ARBA" id="ARBA00004141"/>
    </source>
</evidence>
<sequence>MQGQQPKSGVAYFFQGFQLIQTKGLKRFVFIPLMVNLLLFSVAFYFLLQQIDGAILWVMDLVPEWLSWLRDWLSVILWPLAVVIILVTFSFIFSSIANWLAAPFNGLLAERVEQHLTGQQFDDGGFAAVLKDVPRTLGREWTKLVYYIPRALGFLIIFFLLPVFGQVIWFLFTAWMMAIQYCDYPFDNHKVPFPVMRDQLGEAKGTAFSFGLAVTLFAMVPIVNFLVMPVAICGATAMWVDKFRPKLGARSNLSGQ</sequence>
<keyword evidence="4 11" id="KW-0997">Cell inner membrane</keyword>
<dbReference type="GO" id="GO:0000103">
    <property type="term" value="P:sulfate assimilation"/>
    <property type="evidence" value="ECO:0007669"/>
    <property type="project" value="InterPro"/>
</dbReference>
<dbReference type="GO" id="GO:0005886">
    <property type="term" value="C:plasma membrane"/>
    <property type="evidence" value="ECO:0007669"/>
    <property type="project" value="UniProtKB-SubCell"/>
</dbReference>
<keyword evidence="9 11" id="KW-0472">Membrane</keyword>
<evidence type="ECO:0000313" key="13">
    <source>
        <dbReference type="Proteomes" id="UP000606935"/>
    </source>
</evidence>
<feature type="transmembrane region" description="Helical" evidence="11">
    <location>
        <begin position="76"/>
        <end position="101"/>
    </location>
</feature>
<reference evidence="12" key="1">
    <citation type="journal article" date="2014" name="Int. J. Syst. Evol. Microbiol.">
        <title>Complete genome sequence of Corynebacterium casei LMG S-19264T (=DSM 44701T), isolated from a smear-ripened cheese.</title>
        <authorList>
            <consortium name="US DOE Joint Genome Institute (JGI-PGF)"/>
            <person name="Walter F."/>
            <person name="Albersmeier A."/>
            <person name="Kalinowski J."/>
            <person name="Ruckert C."/>
        </authorList>
    </citation>
    <scope>NUCLEOTIDE SEQUENCE</scope>
    <source>
        <strain evidence="12">CGMCC 1.7086</strain>
    </source>
</reference>
<comment type="similarity">
    <text evidence="11">Belongs to the CysZ family.</text>
</comment>
<keyword evidence="10 11" id="KW-0198">Cysteine biosynthesis</keyword>
<evidence type="ECO:0000256" key="10">
    <source>
        <dbReference type="ARBA" id="ARBA00023192"/>
    </source>
</evidence>
<dbReference type="PANTHER" id="PTHR37468">
    <property type="entry name" value="SULFATE TRANSPORTER CYSZ"/>
    <property type="match status" value="1"/>
</dbReference>
<dbReference type="Pfam" id="PF07264">
    <property type="entry name" value="EI24"/>
    <property type="match status" value="1"/>
</dbReference>
<keyword evidence="6 11" id="KW-0812">Transmembrane</keyword>
<keyword evidence="8 11" id="KW-0764">Sulfate transport</keyword>
<dbReference type="InterPro" id="IPR022985">
    <property type="entry name" value="Sulfate_CysZ"/>
</dbReference>
<keyword evidence="3 11" id="KW-1003">Cell membrane</keyword>
<evidence type="ECO:0000256" key="8">
    <source>
        <dbReference type="ARBA" id="ARBA00023032"/>
    </source>
</evidence>
<name>A0A917YZK2_9ALTE</name>
<gene>
    <name evidence="11 12" type="primary">cysZ</name>
    <name evidence="12" type="ORF">GCM10010982_22230</name>
</gene>
<evidence type="ECO:0000256" key="9">
    <source>
        <dbReference type="ARBA" id="ARBA00023136"/>
    </source>
</evidence>
<reference evidence="12" key="2">
    <citation type="submission" date="2020-09" db="EMBL/GenBank/DDBJ databases">
        <authorList>
            <person name="Sun Q."/>
            <person name="Zhou Y."/>
        </authorList>
    </citation>
    <scope>NUCLEOTIDE SEQUENCE</scope>
    <source>
        <strain evidence="12">CGMCC 1.7086</strain>
    </source>
</reference>
<evidence type="ECO:0000256" key="4">
    <source>
        <dbReference type="ARBA" id="ARBA00022519"/>
    </source>
</evidence>
<feature type="transmembrane region" description="Helical" evidence="11">
    <location>
        <begin position="28"/>
        <end position="48"/>
    </location>
</feature>
<protein>
    <recommendedName>
        <fullName evidence="11">Sulfate transporter CysZ</fullName>
    </recommendedName>
</protein>
<comment type="caution">
    <text evidence="12">The sequence shown here is derived from an EMBL/GenBank/DDBJ whole genome shotgun (WGS) entry which is preliminary data.</text>
</comment>
<proteinExistence type="inferred from homology"/>
<organism evidence="12 13">
    <name type="scientific">Bowmanella pacifica</name>
    <dbReference type="NCBI Taxonomy" id="502051"/>
    <lineage>
        <taxon>Bacteria</taxon>
        <taxon>Pseudomonadati</taxon>
        <taxon>Pseudomonadota</taxon>
        <taxon>Gammaproteobacteria</taxon>
        <taxon>Alteromonadales</taxon>
        <taxon>Alteromonadaceae</taxon>
        <taxon>Bowmanella</taxon>
    </lineage>
</organism>
<keyword evidence="5 11" id="KW-0028">Amino-acid biosynthesis</keyword>
<feature type="transmembrane region" description="Helical" evidence="11">
    <location>
        <begin position="207"/>
        <end position="240"/>
    </location>
</feature>
<keyword evidence="7 11" id="KW-1133">Transmembrane helix</keyword>
<dbReference type="Proteomes" id="UP000606935">
    <property type="component" value="Unassembled WGS sequence"/>
</dbReference>
<dbReference type="HAMAP" id="MF_00468">
    <property type="entry name" value="CysZ"/>
    <property type="match status" value="1"/>
</dbReference>
<dbReference type="NCBIfam" id="NF003433">
    <property type="entry name" value="PRK04949.1"/>
    <property type="match status" value="1"/>
</dbReference>
<keyword evidence="13" id="KW-1185">Reference proteome</keyword>
<dbReference type="InterPro" id="IPR059112">
    <property type="entry name" value="CysZ/EI24"/>
</dbReference>
<comment type="subcellular location">
    <subcellularLocation>
        <location evidence="11">Cell inner membrane</location>
        <topology evidence="11">Multi-pass membrane protein</topology>
    </subcellularLocation>
    <subcellularLocation>
        <location evidence="1">Membrane</location>
        <topology evidence="1">Multi-pass membrane protein</topology>
    </subcellularLocation>
</comment>
<dbReference type="RefSeq" id="WP_188694759.1">
    <property type="nucleotide sequence ID" value="NZ_BMLS01000003.1"/>
</dbReference>
<accession>A0A917YZK2</accession>
<comment type="caution">
    <text evidence="11">Lacks conserved residue(s) required for the propagation of feature annotation.</text>
</comment>
<evidence type="ECO:0000256" key="7">
    <source>
        <dbReference type="ARBA" id="ARBA00022989"/>
    </source>
</evidence>
<keyword evidence="2 11" id="KW-0813">Transport</keyword>
<dbReference type="GO" id="GO:0019344">
    <property type="term" value="P:cysteine biosynthetic process"/>
    <property type="evidence" value="ECO:0007669"/>
    <property type="project" value="UniProtKB-UniRule"/>
</dbReference>
<dbReference type="GO" id="GO:0009675">
    <property type="term" value="F:high-affinity sulfate:proton symporter activity"/>
    <property type="evidence" value="ECO:0007669"/>
    <property type="project" value="TreeGrafter"/>
</dbReference>
<dbReference type="AlphaFoldDB" id="A0A917YZK2"/>